<evidence type="ECO:0000313" key="1">
    <source>
        <dbReference type="EMBL" id="KGK59205.1"/>
    </source>
</evidence>
<comment type="caution">
    <text evidence="1">The sequence shown here is derived from an EMBL/GenBank/DDBJ whole genome shotgun (WGS) entry which is preliminary data.</text>
</comment>
<organism evidence="1 2">
    <name type="scientific">Xanthomonas cannabis pv. phaseoli</name>
    <dbReference type="NCBI Taxonomy" id="1885902"/>
    <lineage>
        <taxon>Bacteria</taxon>
        <taxon>Pseudomonadati</taxon>
        <taxon>Pseudomonadota</taxon>
        <taxon>Gammaproteobacteria</taxon>
        <taxon>Lysobacterales</taxon>
        <taxon>Lysobacteraceae</taxon>
        <taxon>Xanthomonas</taxon>
    </lineage>
</organism>
<sequence length="75" mass="8418">MVFNINGEVVDVWIITHDSALPTMQTTSGIKGINKIAYRIECPEIQIFVAIRCNHLMQIIDVNDGISRGWLDTTS</sequence>
<dbReference type="AlphaFoldDB" id="A0AB34PC54"/>
<protein>
    <submittedName>
        <fullName evidence="1">Uncharacterized protein</fullName>
    </submittedName>
</protein>
<accession>A0AB34PC54</accession>
<reference evidence="1 2" key="1">
    <citation type="submission" date="2014-10" db="EMBL/GenBank/DDBJ databases">
        <title>Genome sequence of a Xanthomonas strain that is pathogenic on beans.</title>
        <authorList>
            <person name="Aritua V."/>
            <person name="Sapp M."/>
            <person name="Harrison J."/>
            <person name="Smith J."/>
            <person name="Studholme D."/>
        </authorList>
    </citation>
    <scope>NUCLEOTIDE SEQUENCE [LARGE SCALE GENOMIC DNA]</scope>
    <source>
        <strain evidence="1 2">Nyagatare</strain>
    </source>
</reference>
<dbReference type="Proteomes" id="UP000029879">
    <property type="component" value="Unassembled WGS sequence"/>
</dbReference>
<proteinExistence type="predicted"/>
<evidence type="ECO:0000313" key="2">
    <source>
        <dbReference type="Proteomes" id="UP000029879"/>
    </source>
</evidence>
<gene>
    <name evidence="1" type="ORF">NC00_03495</name>
</gene>
<name>A0AB34PC54_9XANT</name>
<dbReference type="EMBL" id="JRQI01000008">
    <property type="protein sequence ID" value="KGK59205.1"/>
    <property type="molecule type" value="Genomic_DNA"/>
</dbReference>